<evidence type="ECO:0000313" key="2">
    <source>
        <dbReference type="Proteomes" id="UP001148838"/>
    </source>
</evidence>
<name>A0ABQ8TQE0_PERAM</name>
<protein>
    <submittedName>
        <fullName evidence="1">Uncharacterized protein</fullName>
    </submittedName>
</protein>
<sequence length="464" mass="53111">MGLPAFLAAWGVHRLELPTTDQDHRYSTGTRTLRRSEEKRIEAFEIWIRRRLERVKWTDRIRNEAMLEGMGEERMTLKLNLKEKKELVGSLAGKKLSAEGCTGLNGEREKSSTRKKATIRSNMNCCQEVKRKIGIARKGLNRKKEHLLRTSGKRTKEETTEVLYEGVTYLLSKNLKVRIYKTVVLPVALYGCETWTLTLREEQRLGVLENKILRKIFGAKRYEENGESCMHCILHLTIRNSNSKRVRWAGHVARMGESRNPYRVLVGRAEGKRPLGRLRRRWEDNIKIELRVMAYDGREWINLAQDMDRWRAYSAFIALRSVALIETITMGVSAGETSSGSRKKGRSKYLVAQKRKNEKYGNPDPQLVQLKQKTKTVLAQQLHAYAHGKLNCADAASVPLHTIARMRLSIYGKCFLVARSNCRNKAQLTHGPVPTVNCPKIGLNLTSDTKKAPLMRQLGQEIMG</sequence>
<reference evidence="1 2" key="1">
    <citation type="journal article" date="2022" name="Allergy">
        <title>Genome assembly and annotation of Periplaneta americana reveal a comprehensive cockroach allergen profile.</title>
        <authorList>
            <person name="Wang L."/>
            <person name="Xiong Q."/>
            <person name="Saelim N."/>
            <person name="Wang L."/>
            <person name="Nong W."/>
            <person name="Wan A.T."/>
            <person name="Shi M."/>
            <person name="Liu X."/>
            <person name="Cao Q."/>
            <person name="Hui J.H.L."/>
            <person name="Sookrung N."/>
            <person name="Leung T.F."/>
            <person name="Tungtrongchitr A."/>
            <person name="Tsui S.K.W."/>
        </authorList>
    </citation>
    <scope>NUCLEOTIDE SEQUENCE [LARGE SCALE GENOMIC DNA]</scope>
    <source>
        <strain evidence="1">PWHHKU_190912</strain>
    </source>
</reference>
<dbReference type="Proteomes" id="UP001148838">
    <property type="component" value="Unassembled WGS sequence"/>
</dbReference>
<comment type="caution">
    <text evidence="1">The sequence shown here is derived from an EMBL/GenBank/DDBJ whole genome shotgun (WGS) entry which is preliminary data.</text>
</comment>
<proteinExistence type="predicted"/>
<evidence type="ECO:0000313" key="1">
    <source>
        <dbReference type="EMBL" id="KAJ4447600.1"/>
    </source>
</evidence>
<gene>
    <name evidence="1" type="ORF">ANN_09607</name>
</gene>
<organism evidence="1 2">
    <name type="scientific">Periplaneta americana</name>
    <name type="common">American cockroach</name>
    <name type="synonym">Blatta americana</name>
    <dbReference type="NCBI Taxonomy" id="6978"/>
    <lineage>
        <taxon>Eukaryota</taxon>
        <taxon>Metazoa</taxon>
        <taxon>Ecdysozoa</taxon>
        <taxon>Arthropoda</taxon>
        <taxon>Hexapoda</taxon>
        <taxon>Insecta</taxon>
        <taxon>Pterygota</taxon>
        <taxon>Neoptera</taxon>
        <taxon>Polyneoptera</taxon>
        <taxon>Dictyoptera</taxon>
        <taxon>Blattodea</taxon>
        <taxon>Blattoidea</taxon>
        <taxon>Blattidae</taxon>
        <taxon>Blattinae</taxon>
        <taxon>Periplaneta</taxon>
    </lineage>
</organism>
<dbReference type="PANTHER" id="PTHR47027:SF20">
    <property type="entry name" value="REVERSE TRANSCRIPTASE-LIKE PROTEIN WITH RNA-DIRECTED DNA POLYMERASE DOMAIN"/>
    <property type="match status" value="1"/>
</dbReference>
<keyword evidence="2" id="KW-1185">Reference proteome</keyword>
<accession>A0ABQ8TQE0</accession>
<dbReference type="EMBL" id="JAJSOF020000005">
    <property type="protein sequence ID" value="KAJ4447600.1"/>
    <property type="molecule type" value="Genomic_DNA"/>
</dbReference>
<dbReference type="PANTHER" id="PTHR47027">
    <property type="entry name" value="REVERSE TRANSCRIPTASE DOMAIN-CONTAINING PROTEIN"/>
    <property type="match status" value="1"/>
</dbReference>